<sequence length="116" mass="13821">MNYQLQLRTPDSHGNLVFNTIIFDSFKVNIVERYYGLVPKSCDVLFKVRTLDDRLIKRKDGHVKIRIKDDDYNTYKALLKILGSYEYKNKLISRNDAQQDFVHFILRMVIINYDLT</sequence>
<dbReference type="Proteomes" id="UP000662618">
    <property type="component" value="Unassembled WGS sequence"/>
</dbReference>
<organism evidence="1 2">
    <name type="scientific">Chryseobacterium aquaeductus</name>
    <dbReference type="NCBI Taxonomy" id="2675056"/>
    <lineage>
        <taxon>Bacteria</taxon>
        <taxon>Pseudomonadati</taxon>
        <taxon>Bacteroidota</taxon>
        <taxon>Flavobacteriia</taxon>
        <taxon>Flavobacteriales</taxon>
        <taxon>Weeksellaceae</taxon>
        <taxon>Chryseobacterium group</taxon>
        <taxon>Chryseobacterium</taxon>
    </lineage>
</organism>
<accession>A0A9N8MHD9</accession>
<gene>
    <name evidence="1" type="ORF">CHRY9390_02532</name>
</gene>
<protein>
    <recommendedName>
        <fullName evidence="3">Prevent-host-death protein</fullName>
    </recommendedName>
</protein>
<reference evidence="1" key="1">
    <citation type="submission" date="2020-12" db="EMBL/GenBank/DDBJ databases">
        <authorList>
            <person name="Rodrigo-Torres L."/>
            <person name="Arahal R. D."/>
            <person name="Lucena T."/>
        </authorList>
    </citation>
    <scope>NUCLEOTIDE SEQUENCE</scope>
    <source>
        <strain evidence="1">CECT 9390</strain>
    </source>
</reference>
<proteinExistence type="predicted"/>
<evidence type="ECO:0008006" key="3">
    <source>
        <dbReference type="Google" id="ProtNLM"/>
    </source>
</evidence>
<evidence type="ECO:0000313" key="2">
    <source>
        <dbReference type="Proteomes" id="UP000662618"/>
    </source>
</evidence>
<comment type="caution">
    <text evidence="1">The sequence shown here is derived from an EMBL/GenBank/DDBJ whole genome shotgun (WGS) entry which is preliminary data.</text>
</comment>
<dbReference type="EMBL" id="CAJIMS010000001">
    <property type="protein sequence ID" value="CAD7812572.1"/>
    <property type="molecule type" value="Genomic_DNA"/>
</dbReference>
<keyword evidence="2" id="KW-1185">Reference proteome</keyword>
<dbReference type="AlphaFoldDB" id="A0A9N8MHD9"/>
<name>A0A9N8MHD9_9FLAO</name>
<evidence type="ECO:0000313" key="1">
    <source>
        <dbReference type="EMBL" id="CAD7812572.1"/>
    </source>
</evidence>
<dbReference type="RefSeq" id="WP_162088785.1">
    <property type="nucleotide sequence ID" value="NZ_CAJIMS010000001.1"/>
</dbReference>